<comment type="caution">
    <text evidence="1">The sequence shown here is derived from an EMBL/GenBank/DDBJ whole genome shotgun (WGS) entry which is preliminary data.</text>
</comment>
<dbReference type="AlphaFoldDB" id="X1A7M7"/>
<accession>X1A7M7</accession>
<sequence length="61" mass="7062">MARVIGVFPPDLLDPDRWEDVLIFLAGLPIDPEDRKQLLLEWCQLMGVILDEDMVKRARAE</sequence>
<proteinExistence type="predicted"/>
<name>X1A7M7_9ZZZZ</name>
<protein>
    <submittedName>
        <fullName evidence="1">Uncharacterized protein</fullName>
    </submittedName>
</protein>
<reference evidence="1" key="1">
    <citation type="journal article" date="2014" name="Front. Microbiol.">
        <title>High frequency of phylogenetically diverse reductive dehalogenase-homologous genes in deep subseafloor sedimentary metagenomes.</title>
        <authorList>
            <person name="Kawai M."/>
            <person name="Futagami T."/>
            <person name="Toyoda A."/>
            <person name="Takaki Y."/>
            <person name="Nishi S."/>
            <person name="Hori S."/>
            <person name="Arai W."/>
            <person name="Tsubouchi T."/>
            <person name="Morono Y."/>
            <person name="Uchiyama I."/>
            <person name="Ito T."/>
            <person name="Fujiyama A."/>
            <person name="Inagaki F."/>
            <person name="Takami H."/>
        </authorList>
    </citation>
    <scope>NUCLEOTIDE SEQUENCE</scope>
    <source>
        <strain evidence="1">Expedition CK06-06</strain>
    </source>
</reference>
<organism evidence="1">
    <name type="scientific">marine sediment metagenome</name>
    <dbReference type="NCBI Taxonomy" id="412755"/>
    <lineage>
        <taxon>unclassified sequences</taxon>
        <taxon>metagenomes</taxon>
        <taxon>ecological metagenomes</taxon>
    </lineage>
</organism>
<evidence type="ECO:0000313" key="1">
    <source>
        <dbReference type="EMBL" id="GAG56201.1"/>
    </source>
</evidence>
<gene>
    <name evidence="1" type="ORF">S01H4_19403</name>
</gene>
<dbReference type="EMBL" id="BART01008652">
    <property type="protein sequence ID" value="GAG56201.1"/>
    <property type="molecule type" value="Genomic_DNA"/>
</dbReference>